<name>A0A9P6H2R7_9AGAM</name>
<keyword evidence="1" id="KW-0812">Transmembrane</keyword>
<evidence type="ECO:0000256" key="1">
    <source>
        <dbReference type="SAM" id="Phobius"/>
    </source>
</evidence>
<keyword evidence="1" id="KW-1133">Transmembrane helix</keyword>
<keyword evidence="1" id="KW-0472">Membrane</keyword>
<reference evidence="2" key="1">
    <citation type="journal article" date="2020" name="Nat. Commun.">
        <title>Large-scale genome sequencing of mycorrhizal fungi provides insights into the early evolution of symbiotic traits.</title>
        <authorList>
            <person name="Miyauchi S."/>
            <person name="Kiss E."/>
            <person name="Kuo A."/>
            <person name="Drula E."/>
            <person name="Kohler A."/>
            <person name="Sanchez-Garcia M."/>
            <person name="Morin E."/>
            <person name="Andreopoulos B."/>
            <person name="Barry K.W."/>
            <person name="Bonito G."/>
            <person name="Buee M."/>
            <person name="Carver A."/>
            <person name="Chen C."/>
            <person name="Cichocki N."/>
            <person name="Clum A."/>
            <person name="Culley D."/>
            <person name="Crous P.W."/>
            <person name="Fauchery L."/>
            <person name="Girlanda M."/>
            <person name="Hayes R.D."/>
            <person name="Keri Z."/>
            <person name="LaButti K."/>
            <person name="Lipzen A."/>
            <person name="Lombard V."/>
            <person name="Magnuson J."/>
            <person name="Maillard F."/>
            <person name="Murat C."/>
            <person name="Nolan M."/>
            <person name="Ohm R.A."/>
            <person name="Pangilinan J."/>
            <person name="Pereira M.F."/>
            <person name="Perotto S."/>
            <person name="Peter M."/>
            <person name="Pfister S."/>
            <person name="Riley R."/>
            <person name="Sitrit Y."/>
            <person name="Stielow J.B."/>
            <person name="Szollosi G."/>
            <person name="Zifcakova L."/>
            <person name="Stursova M."/>
            <person name="Spatafora J.W."/>
            <person name="Tedersoo L."/>
            <person name="Vaario L.M."/>
            <person name="Yamada A."/>
            <person name="Yan M."/>
            <person name="Wang P."/>
            <person name="Xu J."/>
            <person name="Bruns T."/>
            <person name="Baldrian P."/>
            <person name="Vilgalys R."/>
            <person name="Dunand C."/>
            <person name="Henrissat B."/>
            <person name="Grigoriev I.V."/>
            <person name="Hibbett D."/>
            <person name="Nagy L.G."/>
            <person name="Martin F.M."/>
        </authorList>
    </citation>
    <scope>NUCLEOTIDE SEQUENCE</scope>
    <source>
        <strain evidence="2">UH-Tt-Lm1</strain>
    </source>
</reference>
<keyword evidence="3" id="KW-1185">Reference proteome</keyword>
<dbReference type="Proteomes" id="UP000736335">
    <property type="component" value="Unassembled WGS sequence"/>
</dbReference>
<evidence type="ECO:0000313" key="2">
    <source>
        <dbReference type="EMBL" id="KAF9777939.1"/>
    </source>
</evidence>
<protein>
    <submittedName>
        <fullName evidence="2">Uncharacterized protein</fullName>
    </submittedName>
</protein>
<reference evidence="2" key="2">
    <citation type="submission" date="2020-11" db="EMBL/GenBank/DDBJ databases">
        <authorList>
            <consortium name="DOE Joint Genome Institute"/>
            <person name="Kuo A."/>
            <person name="Miyauchi S."/>
            <person name="Kiss E."/>
            <person name="Drula E."/>
            <person name="Kohler A."/>
            <person name="Sanchez-Garcia M."/>
            <person name="Andreopoulos B."/>
            <person name="Barry K.W."/>
            <person name="Bonito G."/>
            <person name="Buee M."/>
            <person name="Carver A."/>
            <person name="Chen C."/>
            <person name="Cichocki N."/>
            <person name="Clum A."/>
            <person name="Culley D."/>
            <person name="Crous P.W."/>
            <person name="Fauchery L."/>
            <person name="Girlanda M."/>
            <person name="Hayes R."/>
            <person name="Keri Z."/>
            <person name="Labutti K."/>
            <person name="Lipzen A."/>
            <person name="Lombard V."/>
            <person name="Magnuson J."/>
            <person name="Maillard F."/>
            <person name="Morin E."/>
            <person name="Murat C."/>
            <person name="Nolan M."/>
            <person name="Ohm R."/>
            <person name="Pangilinan J."/>
            <person name="Pereira M."/>
            <person name="Perotto S."/>
            <person name="Peter M."/>
            <person name="Riley R."/>
            <person name="Sitrit Y."/>
            <person name="Stielow B."/>
            <person name="Szollosi G."/>
            <person name="Zifcakova L."/>
            <person name="Stursova M."/>
            <person name="Spatafora J.W."/>
            <person name="Tedersoo L."/>
            <person name="Vaario L.-M."/>
            <person name="Yamada A."/>
            <person name="Yan M."/>
            <person name="Wang P."/>
            <person name="Xu J."/>
            <person name="Bruns T."/>
            <person name="Baldrian P."/>
            <person name="Vilgalys R."/>
            <person name="Henrissat B."/>
            <person name="Grigoriev I.V."/>
            <person name="Hibbett D."/>
            <person name="Nagy L.G."/>
            <person name="Martin F.M."/>
        </authorList>
    </citation>
    <scope>NUCLEOTIDE SEQUENCE</scope>
    <source>
        <strain evidence="2">UH-Tt-Lm1</strain>
    </source>
</reference>
<feature type="transmembrane region" description="Helical" evidence="1">
    <location>
        <begin position="131"/>
        <end position="152"/>
    </location>
</feature>
<evidence type="ECO:0000313" key="3">
    <source>
        <dbReference type="Proteomes" id="UP000736335"/>
    </source>
</evidence>
<dbReference type="EMBL" id="WIUZ02000026">
    <property type="protein sequence ID" value="KAF9777939.1"/>
    <property type="molecule type" value="Genomic_DNA"/>
</dbReference>
<dbReference type="AlphaFoldDB" id="A0A9P6H2R7"/>
<sequence length="184" mass="21181">MYEPIKVLYLNFPDYYRSKQDSQEKSGTLEETCMIGVGPSLQEKQFKILRQRFGLQPFSTKMGRVFMGSGAAYWYNIPICFHRSQGLTLQHNIYQVHISNTVIFRALGEDLSHPRQEEGATWFATFTAPPAVFYFSILLGMVTHFDVFVWYLSLVLGYDPVGKTEEKTHHTQGPVVHKWSATMT</sequence>
<gene>
    <name evidence="2" type="ORF">BJ322DRAFT_1025506</name>
</gene>
<proteinExistence type="predicted"/>
<comment type="caution">
    <text evidence="2">The sequence shown here is derived from an EMBL/GenBank/DDBJ whole genome shotgun (WGS) entry which is preliminary data.</text>
</comment>
<organism evidence="2 3">
    <name type="scientific">Thelephora terrestris</name>
    <dbReference type="NCBI Taxonomy" id="56493"/>
    <lineage>
        <taxon>Eukaryota</taxon>
        <taxon>Fungi</taxon>
        <taxon>Dikarya</taxon>
        <taxon>Basidiomycota</taxon>
        <taxon>Agaricomycotina</taxon>
        <taxon>Agaricomycetes</taxon>
        <taxon>Thelephorales</taxon>
        <taxon>Thelephoraceae</taxon>
        <taxon>Thelephora</taxon>
    </lineage>
</organism>
<accession>A0A9P6H2R7</accession>